<proteinExistence type="predicted"/>
<evidence type="ECO:0000259" key="1">
    <source>
        <dbReference type="Pfam" id="PF02492"/>
    </source>
</evidence>
<dbReference type="GeneID" id="89508279"/>
<dbReference type="RefSeq" id="WP_073389051.1">
    <property type="nucleotide sequence ID" value="NZ_FQXK01000029.1"/>
</dbReference>
<name>A0A1M6B2W7_BUTFI</name>
<dbReference type="InterPro" id="IPR027417">
    <property type="entry name" value="P-loop_NTPase"/>
</dbReference>
<feature type="domain" description="CobW/HypB/UreG nucleotide-binding" evidence="1">
    <location>
        <begin position="5"/>
        <end position="174"/>
    </location>
</feature>
<reference evidence="3" key="1">
    <citation type="submission" date="2016-11" db="EMBL/GenBank/DDBJ databases">
        <authorList>
            <person name="Varghese N."/>
            <person name="Submissions S."/>
        </authorList>
    </citation>
    <scope>NUCLEOTIDE SEQUENCE [LARGE SCALE GENOMIC DNA]</scope>
    <source>
        <strain evidence="3">DSM 3071</strain>
    </source>
</reference>
<dbReference type="GO" id="GO:0005737">
    <property type="term" value="C:cytoplasm"/>
    <property type="evidence" value="ECO:0007669"/>
    <property type="project" value="TreeGrafter"/>
</dbReference>
<evidence type="ECO:0000313" key="2">
    <source>
        <dbReference type="EMBL" id="SHI42803.1"/>
    </source>
</evidence>
<dbReference type="PANTHER" id="PTHR13748">
    <property type="entry name" value="COBW-RELATED"/>
    <property type="match status" value="1"/>
</dbReference>
<organism evidence="2 3">
    <name type="scientific">Butyrivibrio fibrisolvens DSM 3071</name>
    <dbReference type="NCBI Taxonomy" id="1121131"/>
    <lineage>
        <taxon>Bacteria</taxon>
        <taxon>Bacillati</taxon>
        <taxon>Bacillota</taxon>
        <taxon>Clostridia</taxon>
        <taxon>Lachnospirales</taxon>
        <taxon>Lachnospiraceae</taxon>
        <taxon>Butyrivibrio</taxon>
    </lineage>
</organism>
<keyword evidence="3" id="KW-1185">Reference proteome</keyword>
<protein>
    <submittedName>
        <fullName evidence="2">GTPase, G3E family</fullName>
    </submittedName>
</protein>
<dbReference type="InterPro" id="IPR003495">
    <property type="entry name" value="CobW/HypB/UreG_nucleotide-bd"/>
</dbReference>
<dbReference type="AlphaFoldDB" id="A0A1M6B2W7"/>
<evidence type="ECO:0000313" key="3">
    <source>
        <dbReference type="Proteomes" id="UP000184278"/>
    </source>
</evidence>
<gene>
    <name evidence="2" type="ORF">SAMN02745229_03070</name>
</gene>
<dbReference type="STRING" id="1121131.SAMN02745229_03070"/>
<dbReference type="Pfam" id="PF02492">
    <property type="entry name" value="cobW"/>
    <property type="match status" value="1"/>
</dbReference>
<sequence length="356" mass="39703">MIKVDLITGFLGSGKTTFIKKYVRYLNSQGIKVCILENDYGAVNIDVALLEDIRSDMCGVEMIVGGDGKHAHQRRLKTKLITLAMSGYQRVIIEPSGIFDMDEFFDTLYESPLDNWYEIGSIIAIASADLENDLSKDSDYVLASEIADAGIVVLSKTEEADEAQIKSVKDHIRSALEAISIKRTDIFRSEEAYDNFFINKGNDELTDDDFKRIASAGYVHGDYEKRQISDDSAYTSLYLFGVKLPKDELIENVGKAIEDPECGHIIRIKGFAKADHVDEDKSELHVENCESSKGKAENNAFTNSESEGYIEVNATSKNTSISHIKSAQEVIIVIGENLKTDRINQYFPTADFSELI</sequence>
<dbReference type="EMBL" id="FQXK01000029">
    <property type="protein sequence ID" value="SHI42803.1"/>
    <property type="molecule type" value="Genomic_DNA"/>
</dbReference>
<accession>A0A1M6B2W7</accession>
<dbReference type="Proteomes" id="UP000184278">
    <property type="component" value="Unassembled WGS sequence"/>
</dbReference>
<dbReference type="Gene3D" id="3.40.50.300">
    <property type="entry name" value="P-loop containing nucleotide triphosphate hydrolases"/>
    <property type="match status" value="1"/>
</dbReference>
<dbReference type="OrthoDB" id="9808822at2"/>
<dbReference type="PANTHER" id="PTHR13748:SF62">
    <property type="entry name" value="COBW DOMAIN-CONTAINING PROTEIN"/>
    <property type="match status" value="1"/>
</dbReference>
<dbReference type="SUPFAM" id="SSF52540">
    <property type="entry name" value="P-loop containing nucleoside triphosphate hydrolases"/>
    <property type="match status" value="1"/>
</dbReference>
<dbReference type="InterPro" id="IPR051316">
    <property type="entry name" value="Zinc-reg_GTPase_activator"/>
</dbReference>